<dbReference type="Pfam" id="PF13409">
    <property type="entry name" value="GST_N_2"/>
    <property type="match status" value="1"/>
</dbReference>
<dbReference type="EMBL" id="MDYP01000004">
    <property type="protein sequence ID" value="OQE10384.1"/>
    <property type="molecule type" value="Genomic_DNA"/>
</dbReference>
<dbReference type="SUPFAM" id="SSF52833">
    <property type="entry name" value="Thioredoxin-like"/>
    <property type="match status" value="1"/>
</dbReference>
<dbReference type="CDD" id="cd00570">
    <property type="entry name" value="GST_N_family"/>
    <property type="match status" value="1"/>
</dbReference>
<dbReference type="InterPro" id="IPR036282">
    <property type="entry name" value="Glutathione-S-Trfase_C_sf"/>
</dbReference>
<dbReference type="SFLD" id="SFLDG00358">
    <property type="entry name" value="Main_(cytGST)"/>
    <property type="match status" value="1"/>
</dbReference>
<dbReference type="PANTHER" id="PTHR43968:SF8">
    <property type="entry name" value="S-TRANSFERASE, PUTATIVE (AFU_ORTHOLOGUE AFUA_2G00590)-RELATED"/>
    <property type="match status" value="1"/>
</dbReference>
<evidence type="ECO:0008006" key="5">
    <source>
        <dbReference type="Google" id="ProtNLM"/>
    </source>
</evidence>
<dbReference type="InterPro" id="IPR050983">
    <property type="entry name" value="GST_Omega/HSP26"/>
</dbReference>
<dbReference type="PROSITE" id="PS50404">
    <property type="entry name" value="GST_NTER"/>
    <property type="match status" value="1"/>
</dbReference>
<evidence type="ECO:0000313" key="4">
    <source>
        <dbReference type="Proteomes" id="UP000191518"/>
    </source>
</evidence>
<dbReference type="AlphaFoldDB" id="A0A1V6S9G9"/>
<keyword evidence="4" id="KW-1185">Reference proteome</keyword>
<evidence type="ECO:0000259" key="2">
    <source>
        <dbReference type="PROSITE" id="PS50405"/>
    </source>
</evidence>
<sequence>MSAPKIILYTNRICPWAHRAHIALKELGLDYEEVTIDLSKPREQWYLDINPRGLVPTISYNGTIIPESGIVAQFLADAHQSHLLPPSSPASNAIYRAQLSFFVDAFFSKALPSFFASLRATDDAERDVAAEQLVAAIAKEVEPLLADTEGKGPFFGGSEKLTLAEVQSGSFLLRILGFAKPEHGLVSAKLPTLLEQVPRFKRWAEATVAHDSVNFIFDEKLCADKMRAKFAPAAKV</sequence>
<dbReference type="PROSITE" id="PS50405">
    <property type="entry name" value="GST_CTER"/>
    <property type="match status" value="1"/>
</dbReference>
<dbReference type="Gene3D" id="1.20.1050.10">
    <property type="match status" value="1"/>
</dbReference>
<dbReference type="GO" id="GO:0005737">
    <property type="term" value="C:cytoplasm"/>
    <property type="evidence" value="ECO:0007669"/>
    <property type="project" value="TreeGrafter"/>
</dbReference>
<gene>
    <name evidence="3" type="ORF">PENVUL_c004G06430</name>
</gene>
<dbReference type="InterPro" id="IPR004045">
    <property type="entry name" value="Glutathione_S-Trfase_N"/>
</dbReference>
<organism evidence="3 4">
    <name type="scientific">Penicillium vulpinum</name>
    <dbReference type="NCBI Taxonomy" id="29845"/>
    <lineage>
        <taxon>Eukaryota</taxon>
        <taxon>Fungi</taxon>
        <taxon>Dikarya</taxon>
        <taxon>Ascomycota</taxon>
        <taxon>Pezizomycotina</taxon>
        <taxon>Eurotiomycetes</taxon>
        <taxon>Eurotiomycetidae</taxon>
        <taxon>Eurotiales</taxon>
        <taxon>Aspergillaceae</taxon>
        <taxon>Penicillium</taxon>
    </lineage>
</organism>
<proteinExistence type="predicted"/>
<reference evidence="4" key="1">
    <citation type="journal article" date="2017" name="Nat. Microbiol.">
        <title>Global analysis of biosynthetic gene clusters reveals vast potential of secondary metabolite production in Penicillium species.</title>
        <authorList>
            <person name="Nielsen J.C."/>
            <person name="Grijseels S."/>
            <person name="Prigent S."/>
            <person name="Ji B."/>
            <person name="Dainat J."/>
            <person name="Nielsen K.F."/>
            <person name="Frisvad J.C."/>
            <person name="Workman M."/>
            <person name="Nielsen J."/>
        </authorList>
    </citation>
    <scope>NUCLEOTIDE SEQUENCE [LARGE SCALE GENOMIC DNA]</scope>
    <source>
        <strain evidence="4">IBT 29486</strain>
    </source>
</reference>
<protein>
    <recommendedName>
        <fullName evidence="5">GST N-terminal domain-containing protein</fullName>
    </recommendedName>
</protein>
<evidence type="ECO:0000259" key="1">
    <source>
        <dbReference type="PROSITE" id="PS50404"/>
    </source>
</evidence>
<dbReference type="SFLD" id="SFLDS00019">
    <property type="entry name" value="Glutathione_Transferase_(cytos"/>
    <property type="match status" value="1"/>
</dbReference>
<name>A0A1V6S9G9_9EURO</name>
<dbReference type="InterPro" id="IPR010987">
    <property type="entry name" value="Glutathione-S-Trfase_C-like"/>
</dbReference>
<dbReference type="Proteomes" id="UP000191518">
    <property type="component" value="Unassembled WGS sequence"/>
</dbReference>
<dbReference type="SUPFAM" id="SSF47616">
    <property type="entry name" value="GST C-terminal domain-like"/>
    <property type="match status" value="1"/>
</dbReference>
<feature type="domain" description="GST C-terminal" evidence="2">
    <location>
        <begin position="92"/>
        <end position="230"/>
    </location>
</feature>
<dbReference type="InterPro" id="IPR040079">
    <property type="entry name" value="Glutathione_S-Trfase"/>
</dbReference>
<accession>A0A1V6S9G9</accession>
<dbReference type="STRING" id="29845.A0A1V6S9G9"/>
<dbReference type="Gene3D" id="3.40.30.10">
    <property type="entry name" value="Glutaredoxin"/>
    <property type="match status" value="1"/>
</dbReference>
<dbReference type="OrthoDB" id="202840at2759"/>
<dbReference type="InterPro" id="IPR036249">
    <property type="entry name" value="Thioredoxin-like_sf"/>
</dbReference>
<dbReference type="PANTHER" id="PTHR43968">
    <property type="match status" value="1"/>
</dbReference>
<feature type="domain" description="GST N-terminal" evidence="1">
    <location>
        <begin position="4"/>
        <end position="83"/>
    </location>
</feature>
<dbReference type="PROSITE" id="PS51354">
    <property type="entry name" value="GLUTAREDOXIN_2"/>
    <property type="match status" value="1"/>
</dbReference>
<evidence type="ECO:0000313" key="3">
    <source>
        <dbReference type="EMBL" id="OQE10384.1"/>
    </source>
</evidence>
<comment type="caution">
    <text evidence="3">The sequence shown here is derived from an EMBL/GenBank/DDBJ whole genome shotgun (WGS) entry which is preliminary data.</text>
</comment>